<dbReference type="Gene3D" id="2.30.38.10">
    <property type="entry name" value="Luciferase, Domain 3"/>
    <property type="match status" value="1"/>
</dbReference>
<dbReference type="Gene3D" id="1.10.1200.10">
    <property type="entry name" value="ACP-like"/>
    <property type="match status" value="2"/>
</dbReference>
<dbReference type="PANTHER" id="PTHR45398">
    <property type="match status" value="1"/>
</dbReference>
<dbReference type="PROSITE" id="PS00455">
    <property type="entry name" value="AMP_BINDING"/>
    <property type="match status" value="2"/>
</dbReference>
<name>A0ABR2W314_9FUNG</name>
<dbReference type="NCBIfam" id="NF003417">
    <property type="entry name" value="PRK04813.1"/>
    <property type="match status" value="2"/>
</dbReference>
<dbReference type="InterPro" id="IPR001242">
    <property type="entry name" value="Condensation_dom"/>
</dbReference>
<evidence type="ECO:0000256" key="2">
    <source>
        <dbReference type="ARBA" id="ARBA00022553"/>
    </source>
</evidence>
<dbReference type="Gene3D" id="3.30.559.10">
    <property type="entry name" value="Chloramphenicol acetyltransferase-like domain"/>
    <property type="match status" value="3"/>
</dbReference>
<accession>A0ABR2W314</accession>
<sequence length="2470" mass="277803">MNTSKISVCQFPQLSSSEGSNSGNGGDFQITQTDLVSLDQVYSRVNLKELPGLEKALIHAVWTILLNLYTRNSDITFGTKNYGDQESQVSLKTFDVFYSVYDEETENSLVADWIEKLAKIAPASIFEVSGSSAEDGTSPYNTYVAFSDKERKLDLQKNSELAVSALGWLEGGKLSIQLTFSDNYFQLDQGQLFADQFVHIANTLVQNLDSPMKALNWTPKNEKNILLNIWQEGKSDYSRELDDTCLHHLIERQVERTPGNAALQFEDKEVVTYDELNKRANRFAHHLIEIGVKPDDIVPICLEKSINMIVTILAVLKAGAAYVPLDPEYPMERVSFIAKDTKARISITTSNLEEVFSQCSELQLVVIDREETSIGQQPATNPEIPSLKSSNLCYLIFTSGSTGTPKGVMLEHRGVVNYVAAHQKILNLTQNDRFLQFSNYTFDASILDFFVNLTIGSCICLASKNNLLTNLSEMARLMKVTAAQLTTTVAGLLKPSEVPTLKLLQQGGEMLTKPVRDAWTNGTTLHNGYGPTETTVYTIIRTSLSESTACTNIGWPIGRNKVFILNDRLETVPLGAVGEICFGGPQLARGYLNKPDLTEKVFVSSPFTEGERLYKSGDLARFNPDGSITILGRKDNQIKLNGLRIELDEVEHALHQYPEVSRASVRLLDVNVNTKKKHRALVAFLTIKNMTSEDGPVAVIDNQVHTEITAQISHLQDLMRTKLPQYMVPTVWVPLTRIPINTSGKTDFKTLEAIYKDSDPDYLRGFTQDPKEAKKKPSTPLEEVLQEVWADVLNIERSLIGTDDSFYHLGGDSISAIQISSQCRQMGVKVSVQSILQHPTIHQLNNYAEFVTGKQDIHAINDEEEENGIVPFTPIQHQFFGVEQLEVNHFHLSWLVKVREPINATVLQKAMNDLAAHHPMLRVRFVRTDGRWEQRIVPEEESNMNVQQHRVSNVEELKANVYQIQRSLSIENGPITSFVLYDLPEGEQLMFMTIHHYLIDLVSWRVIWEDLEKLLNGQSLSYKSLSFKAWSKLLSKHAESLSLKDWPKQSPIEPLAIDVSKLPLNTMETVKTLSFTLESEHTKLLFGPSNDAYRTEAVDFMLSTLAASYCSTFNSQSLTIATEGHGREPWDDSIDVSRTVGWFTSIYPVTVQSKPGDTLIDVLKRTKDVRKRIPHHGFTYGLLRYLNEEHSATLRNDQTQVGFNYLGRFQHLEKTGALLQDVDEKYKFDLKLIGPKWRRMNAIEAEVTIQHNNLCCSISYSNALHKEEDVSQWLQSWRQSLIEAVHVCADKERGELTVSDLPLLSLHEEELHRLVHQVLPQYSQHLAHNVEDIYPCSPIQEGLIIGNMRSPELYHVRDVYKLVGDLDTDKLISAWKTIVHDLPILRTVFINNPFDSKISGAYLQIVLRELELEFEQSTIDNDQVDSVVKKYLDDDVIRGFPLGEPNVRLHLFHVRDGEDRMIISRHHSINDGWSDRITMNDLSAVYNDTMRPSVIPYKDYIAYRVKEEKALSNDKGSKYWTSYLSGTEPCTFPRLGDLNLLKTENLQLTAKPKVATRDLRHFAKTMGVTLATVVQAAWGLLLQPYYAQEDFVYGIITNGRNMAMKNIDKVIGPCINTSPLRIQINKEMRVVDWLHKIHLHLLTSIPFQNCGLQKINQWCKSHGTTISFDTILNFQSQDDNDTQSDNEVKLKFELEKILEPTEYKLTLNSWTENGVLALRLDYSSDSVTEALAGHLLERLEAIIEAIIKADGETQIQALPKMAESEISLIDSFNINKSNTSEIHDCLHHLLEKQALLTPNNVVIQYEDTEYVTYEELNKRSNQLAHLLVKHGVRPDSLVPLCMDKSVEQLVAIMAVLKAGGAYVPLDPSTPVERNRFIVNETQANVVVTLECYKQFFDGHNVILIDSDKESISQQSVLNPVIDGLTSSNLCYILFTSGSTGTPKGVMLEHLAVVSFIRAQQAVWNVTELDSILQFSNYNFDISVMEIFLPFLSGARMAVASKDHLLTDLESCINTMGVTSAILTPTVASFVNPEKVPTMKRIQTGGEMLTSTVRNMWVPFVDFYNCYGPTETAVVCSVNPKISEKSSIGNVGKSIGNCNMYVLDPELSRVPIGVIGEVCISGSQIGRGYFNRPDLTEASWVKNPFIPGELMYRSGDLGRFNTDGTVEMVGRMDNQIKVNGLRIELDEIEHALYEHPMTDRACVLPLVADSNSNRRVLVAFITYSDMRDNDAEVERLTGADAEVAATYIDETRNLAKQILPSYMVPSVWIPLQKMPTTANGKVDRKHLTAFFKSLNIDQLKSLSANTQKVECTTPIEKMLLEIWSGTLNISPSQIGANDSFFHLGGDSISAIRVSSMSRQNGISLTVQQVMQNPTIREQASVSTVLTAISKTTEEPREGAVPLTPIQEYFFETQQTNDNHFNQSWLLRLQTPISVGNLSKAIDGILDQHDMLRSRFTNTNGPCASAAEKPQY</sequence>
<dbReference type="Pfam" id="PF00501">
    <property type="entry name" value="AMP-binding"/>
    <property type="match status" value="2"/>
</dbReference>
<dbReference type="NCBIfam" id="TIGR01720">
    <property type="entry name" value="NRPS-para261"/>
    <property type="match status" value="1"/>
</dbReference>
<dbReference type="PROSITE" id="PS50075">
    <property type="entry name" value="CARRIER"/>
    <property type="match status" value="2"/>
</dbReference>
<feature type="domain" description="Carrier" evidence="3">
    <location>
        <begin position="776"/>
        <end position="852"/>
    </location>
</feature>
<dbReference type="Pfam" id="PF00668">
    <property type="entry name" value="Condensation"/>
    <property type="match status" value="3"/>
</dbReference>
<dbReference type="NCBIfam" id="TIGR01733">
    <property type="entry name" value="AA-adenyl-dom"/>
    <property type="match status" value="2"/>
</dbReference>
<evidence type="ECO:0000259" key="3">
    <source>
        <dbReference type="PROSITE" id="PS50075"/>
    </source>
</evidence>
<dbReference type="SUPFAM" id="SSF56801">
    <property type="entry name" value="Acetyl-CoA synthetase-like"/>
    <property type="match status" value="2"/>
</dbReference>
<dbReference type="SMART" id="SM01294">
    <property type="entry name" value="PKS_PP_betabranch"/>
    <property type="match status" value="1"/>
</dbReference>
<evidence type="ECO:0000256" key="1">
    <source>
        <dbReference type="ARBA" id="ARBA00022450"/>
    </source>
</evidence>
<dbReference type="InterPro" id="IPR009081">
    <property type="entry name" value="PP-bd_ACP"/>
</dbReference>
<dbReference type="InterPro" id="IPR036736">
    <property type="entry name" value="ACP-like_sf"/>
</dbReference>
<evidence type="ECO:0000313" key="5">
    <source>
        <dbReference type="Proteomes" id="UP001479436"/>
    </source>
</evidence>
<dbReference type="SMART" id="SM00823">
    <property type="entry name" value="PKS_PP"/>
    <property type="match status" value="2"/>
</dbReference>
<proteinExistence type="predicted"/>
<dbReference type="PANTHER" id="PTHR45398:SF1">
    <property type="entry name" value="ENZYME, PUTATIVE (JCVI)-RELATED"/>
    <property type="match status" value="1"/>
</dbReference>
<dbReference type="InterPro" id="IPR042099">
    <property type="entry name" value="ANL_N_sf"/>
</dbReference>
<dbReference type="InterPro" id="IPR020806">
    <property type="entry name" value="PKS_PP-bd"/>
</dbReference>
<keyword evidence="5" id="KW-1185">Reference proteome</keyword>
<reference evidence="4 5" key="1">
    <citation type="submission" date="2023-04" db="EMBL/GenBank/DDBJ databases">
        <title>Genome of Basidiobolus ranarum AG-B5.</title>
        <authorList>
            <person name="Stajich J.E."/>
            <person name="Carter-House D."/>
            <person name="Gryganskyi A."/>
        </authorList>
    </citation>
    <scope>NUCLEOTIDE SEQUENCE [LARGE SCALE GENOMIC DNA]</scope>
    <source>
        <strain evidence="4 5">AG-B5</strain>
    </source>
</reference>
<feature type="domain" description="Carrier" evidence="3">
    <location>
        <begin position="2309"/>
        <end position="2385"/>
    </location>
</feature>
<evidence type="ECO:0000313" key="4">
    <source>
        <dbReference type="EMBL" id="KAK9718411.1"/>
    </source>
</evidence>
<dbReference type="InterPro" id="IPR000873">
    <property type="entry name" value="AMP-dep_synth/lig_dom"/>
</dbReference>
<dbReference type="Gene3D" id="3.30.300.30">
    <property type="match status" value="2"/>
</dbReference>
<comment type="caution">
    <text evidence="4">The sequence shown here is derived from an EMBL/GenBank/DDBJ whole genome shotgun (WGS) entry which is preliminary data.</text>
</comment>
<dbReference type="EMBL" id="JASJQH010007095">
    <property type="protein sequence ID" value="KAK9718411.1"/>
    <property type="molecule type" value="Genomic_DNA"/>
</dbReference>
<organism evidence="4 5">
    <name type="scientific">Basidiobolus ranarum</name>
    <dbReference type="NCBI Taxonomy" id="34480"/>
    <lineage>
        <taxon>Eukaryota</taxon>
        <taxon>Fungi</taxon>
        <taxon>Fungi incertae sedis</taxon>
        <taxon>Zoopagomycota</taxon>
        <taxon>Entomophthoromycotina</taxon>
        <taxon>Basidiobolomycetes</taxon>
        <taxon>Basidiobolales</taxon>
        <taxon>Basidiobolaceae</taxon>
        <taxon>Basidiobolus</taxon>
    </lineage>
</organism>
<dbReference type="Proteomes" id="UP001479436">
    <property type="component" value="Unassembled WGS sequence"/>
</dbReference>
<dbReference type="CDD" id="cd19542">
    <property type="entry name" value="CT_NRPS-like"/>
    <property type="match status" value="1"/>
</dbReference>
<dbReference type="CDD" id="cd19534">
    <property type="entry name" value="E_NRPS"/>
    <property type="match status" value="1"/>
</dbReference>
<dbReference type="CDD" id="cd05918">
    <property type="entry name" value="A_NRPS_SidN3_like"/>
    <property type="match status" value="2"/>
</dbReference>
<dbReference type="Pfam" id="PF00550">
    <property type="entry name" value="PP-binding"/>
    <property type="match status" value="2"/>
</dbReference>
<dbReference type="SUPFAM" id="SSF52777">
    <property type="entry name" value="CoA-dependent acyltransferases"/>
    <property type="match status" value="6"/>
</dbReference>
<dbReference type="InterPro" id="IPR023213">
    <property type="entry name" value="CAT-like_dom_sf"/>
</dbReference>
<dbReference type="InterPro" id="IPR010060">
    <property type="entry name" value="NRPS_synth"/>
</dbReference>
<dbReference type="Gene3D" id="3.40.50.12780">
    <property type="entry name" value="N-terminal domain of ligase-like"/>
    <property type="match status" value="1"/>
</dbReference>
<keyword evidence="2" id="KW-0597">Phosphoprotein</keyword>
<dbReference type="Gene3D" id="3.40.50.980">
    <property type="match status" value="2"/>
</dbReference>
<dbReference type="InterPro" id="IPR020845">
    <property type="entry name" value="AMP-binding_CS"/>
</dbReference>
<keyword evidence="1" id="KW-0596">Phosphopantetheine</keyword>
<gene>
    <name evidence="4" type="ORF">K7432_005516</name>
</gene>
<dbReference type="InterPro" id="IPR045851">
    <property type="entry name" value="AMP-bd_C_sf"/>
</dbReference>
<dbReference type="SUPFAM" id="SSF47336">
    <property type="entry name" value="ACP-like"/>
    <property type="match status" value="2"/>
</dbReference>
<protein>
    <recommendedName>
        <fullName evidence="3">Carrier domain-containing protein</fullName>
    </recommendedName>
</protein>
<dbReference type="Gene3D" id="3.30.559.30">
    <property type="entry name" value="Nonribosomal peptide synthetase, condensation domain"/>
    <property type="match status" value="3"/>
</dbReference>
<dbReference type="InterPro" id="IPR010071">
    <property type="entry name" value="AA_adenyl_dom"/>
</dbReference>